<accession>A0ABD0LV54</accession>
<comment type="caution">
    <text evidence="1">The sequence shown here is derived from an EMBL/GenBank/DDBJ whole genome shotgun (WGS) entry which is preliminary data.</text>
</comment>
<protein>
    <submittedName>
        <fullName evidence="1">Uncharacterized protein</fullName>
    </submittedName>
</protein>
<reference evidence="1 2" key="1">
    <citation type="journal article" date="2023" name="Sci. Data">
        <title>Genome assembly of the Korean intertidal mud-creeper Batillaria attramentaria.</title>
        <authorList>
            <person name="Patra A.K."/>
            <person name="Ho P.T."/>
            <person name="Jun S."/>
            <person name="Lee S.J."/>
            <person name="Kim Y."/>
            <person name="Won Y.J."/>
        </authorList>
    </citation>
    <scope>NUCLEOTIDE SEQUENCE [LARGE SCALE GENOMIC DNA]</scope>
    <source>
        <strain evidence="1">Wonlab-2016</strain>
    </source>
</reference>
<evidence type="ECO:0000313" key="2">
    <source>
        <dbReference type="Proteomes" id="UP001519460"/>
    </source>
</evidence>
<sequence>MRMRPCQLTRELRHWRMELGPLVPQTAGQLWFFPCEVGIYGCLAVCLARGRARGSCFWCWSWFEAGDVCGKVSEAEPRRYDL</sequence>
<organism evidence="1 2">
    <name type="scientific">Batillaria attramentaria</name>
    <dbReference type="NCBI Taxonomy" id="370345"/>
    <lineage>
        <taxon>Eukaryota</taxon>
        <taxon>Metazoa</taxon>
        <taxon>Spiralia</taxon>
        <taxon>Lophotrochozoa</taxon>
        <taxon>Mollusca</taxon>
        <taxon>Gastropoda</taxon>
        <taxon>Caenogastropoda</taxon>
        <taxon>Sorbeoconcha</taxon>
        <taxon>Cerithioidea</taxon>
        <taxon>Batillariidae</taxon>
        <taxon>Batillaria</taxon>
    </lineage>
</organism>
<proteinExistence type="predicted"/>
<keyword evidence="2" id="KW-1185">Reference proteome</keyword>
<gene>
    <name evidence="1" type="ORF">BaRGS_00005523</name>
</gene>
<dbReference type="AlphaFoldDB" id="A0ABD0LV54"/>
<name>A0ABD0LV54_9CAEN</name>
<dbReference type="Proteomes" id="UP001519460">
    <property type="component" value="Unassembled WGS sequence"/>
</dbReference>
<dbReference type="EMBL" id="JACVVK020000021">
    <property type="protein sequence ID" value="KAK7503258.1"/>
    <property type="molecule type" value="Genomic_DNA"/>
</dbReference>
<evidence type="ECO:0000313" key="1">
    <source>
        <dbReference type="EMBL" id="KAK7503258.1"/>
    </source>
</evidence>